<evidence type="ECO:0000313" key="6">
    <source>
        <dbReference type="EMBL" id="QIN82038.1"/>
    </source>
</evidence>
<dbReference type="SUPFAM" id="SSF48498">
    <property type="entry name" value="Tetracyclin repressor-like, C-terminal domain"/>
    <property type="match status" value="1"/>
</dbReference>
<dbReference type="AlphaFoldDB" id="A0A6G8Q6I5"/>
<keyword evidence="2 4" id="KW-0238">DNA-binding</keyword>
<dbReference type="PROSITE" id="PS50977">
    <property type="entry name" value="HTH_TETR_2"/>
    <property type="match status" value="1"/>
</dbReference>
<dbReference type="PANTHER" id="PTHR47506:SF1">
    <property type="entry name" value="HTH-TYPE TRANSCRIPTIONAL REGULATOR YJDC"/>
    <property type="match status" value="1"/>
</dbReference>
<sequence>MPRTKEFRPDEALDAAMHLFWRKGYGATSMRDLLESMSIGRGSFYDTFGDKHALFLSALDRFENARASWVIETLESSGLNGIEEVFRRTVEGLVSFEPRRGCLLANTAVELAPYDPEVAGRISAYVRRTEGAFEGALIRAREAGEISKEDPKPLARFLVTNLHGLRVLARAGVERRTLEDAARVALQALRS</sequence>
<dbReference type="Pfam" id="PF00440">
    <property type="entry name" value="TetR_N"/>
    <property type="match status" value="1"/>
</dbReference>
<reference evidence="6 7" key="1">
    <citation type="submission" date="2019-10" db="EMBL/GenBank/DDBJ databases">
        <title>Rubrobacter sp nov SCSIO 52090 isolated from a deep-sea sediment in the South China Sea.</title>
        <authorList>
            <person name="Chen R.W."/>
        </authorList>
    </citation>
    <scope>NUCLEOTIDE SEQUENCE [LARGE SCALE GENOMIC DNA]</scope>
    <source>
        <strain evidence="6 7">SCSIO 52909</strain>
    </source>
</reference>
<feature type="DNA-binding region" description="H-T-H motif" evidence="4">
    <location>
        <begin position="29"/>
        <end position="48"/>
    </location>
</feature>
<dbReference type="PANTHER" id="PTHR47506">
    <property type="entry name" value="TRANSCRIPTIONAL REGULATORY PROTEIN"/>
    <property type="match status" value="1"/>
</dbReference>
<evidence type="ECO:0000256" key="2">
    <source>
        <dbReference type="ARBA" id="ARBA00023125"/>
    </source>
</evidence>
<keyword evidence="3" id="KW-0804">Transcription</keyword>
<dbReference type="GO" id="GO:0003677">
    <property type="term" value="F:DNA binding"/>
    <property type="evidence" value="ECO:0007669"/>
    <property type="project" value="UniProtKB-UniRule"/>
</dbReference>
<accession>A0A6G8Q6I5</accession>
<evidence type="ECO:0000313" key="7">
    <source>
        <dbReference type="Proteomes" id="UP000501452"/>
    </source>
</evidence>
<protein>
    <submittedName>
        <fullName evidence="6">TetR family transcriptional regulator</fullName>
    </submittedName>
</protein>
<dbReference type="RefSeq" id="WP_166173971.1">
    <property type="nucleotide sequence ID" value="NZ_CP045119.1"/>
</dbReference>
<dbReference type="InterPro" id="IPR011075">
    <property type="entry name" value="TetR_C"/>
</dbReference>
<evidence type="ECO:0000256" key="3">
    <source>
        <dbReference type="ARBA" id="ARBA00023163"/>
    </source>
</evidence>
<dbReference type="Gene3D" id="1.10.10.60">
    <property type="entry name" value="Homeodomain-like"/>
    <property type="match status" value="1"/>
</dbReference>
<dbReference type="EMBL" id="CP045119">
    <property type="protein sequence ID" value="QIN82038.1"/>
    <property type="molecule type" value="Genomic_DNA"/>
</dbReference>
<dbReference type="Gene3D" id="1.10.357.10">
    <property type="entry name" value="Tetracycline Repressor, domain 2"/>
    <property type="match status" value="1"/>
</dbReference>
<dbReference type="InterPro" id="IPR001647">
    <property type="entry name" value="HTH_TetR"/>
</dbReference>
<dbReference type="SUPFAM" id="SSF46689">
    <property type="entry name" value="Homeodomain-like"/>
    <property type="match status" value="1"/>
</dbReference>
<keyword evidence="1" id="KW-0805">Transcription regulation</keyword>
<feature type="domain" description="HTH tetR-type" evidence="5">
    <location>
        <begin position="6"/>
        <end position="66"/>
    </location>
</feature>
<dbReference type="InterPro" id="IPR009057">
    <property type="entry name" value="Homeodomain-like_sf"/>
</dbReference>
<name>A0A6G8Q6I5_9ACTN</name>
<gene>
    <name evidence="6" type="ORF">GBA63_04815</name>
</gene>
<dbReference type="InterPro" id="IPR036271">
    <property type="entry name" value="Tet_transcr_reg_TetR-rel_C_sf"/>
</dbReference>
<organism evidence="6 7">
    <name type="scientific">Rubrobacter tropicus</name>
    <dbReference type="NCBI Taxonomy" id="2653851"/>
    <lineage>
        <taxon>Bacteria</taxon>
        <taxon>Bacillati</taxon>
        <taxon>Actinomycetota</taxon>
        <taxon>Rubrobacteria</taxon>
        <taxon>Rubrobacterales</taxon>
        <taxon>Rubrobacteraceae</taxon>
        <taxon>Rubrobacter</taxon>
    </lineage>
</organism>
<dbReference type="Proteomes" id="UP000501452">
    <property type="component" value="Chromosome"/>
</dbReference>
<evidence type="ECO:0000256" key="4">
    <source>
        <dbReference type="PROSITE-ProRule" id="PRU00335"/>
    </source>
</evidence>
<keyword evidence="7" id="KW-1185">Reference proteome</keyword>
<evidence type="ECO:0000259" key="5">
    <source>
        <dbReference type="PROSITE" id="PS50977"/>
    </source>
</evidence>
<dbReference type="Pfam" id="PF16925">
    <property type="entry name" value="TetR_C_13"/>
    <property type="match status" value="1"/>
</dbReference>
<dbReference type="KEGG" id="rub:GBA63_04815"/>
<proteinExistence type="predicted"/>
<evidence type="ECO:0000256" key="1">
    <source>
        <dbReference type="ARBA" id="ARBA00023015"/>
    </source>
</evidence>